<dbReference type="InterPro" id="IPR044518">
    <property type="entry name" value="ARF_GAP_AGD11/12/13"/>
</dbReference>
<proteinExistence type="predicted"/>
<evidence type="ECO:0000313" key="5">
    <source>
        <dbReference type="EMBL" id="GMI40796.1"/>
    </source>
</evidence>
<gene>
    <name evidence="5" type="ORF">TeGR_g12209</name>
</gene>
<dbReference type="InterPro" id="IPR037278">
    <property type="entry name" value="ARFGAP/RecO"/>
</dbReference>
<dbReference type="CDD" id="cd08204">
    <property type="entry name" value="ArfGap"/>
    <property type="match status" value="1"/>
</dbReference>
<dbReference type="Pfam" id="PF01412">
    <property type="entry name" value="ArfGap"/>
    <property type="match status" value="1"/>
</dbReference>
<feature type="region of interest" description="Disordered" evidence="2">
    <location>
        <begin position="94"/>
        <end position="117"/>
    </location>
</feature>
<evidence type="ECO:0000256" key="1">
    <source>
        <dbReference type="PROSITE-ProRule" id="PRU00288"/>
    </source>
</evidence>
<feature type="domain" description="C2" evidence="3">
    <location>
        <begin position="364"/>
        <end position="481"/>
    </location>
</feature>
<keyword evidence="1" id="KW-0479">Metal-binding</keyword>
<dbReference type="Gene3D" id="1.10.220.150">
    <property type="entry name" value="Arf GTPase activating protein"/>
    <property type="match status" value="1"/>
</dbReference>
<organism evidence="5 6">
    <name type="scientific">Tetraparma gracilis</name>
    <dbReference type="NCBI Taxonomy" id="2962635"/>
    <lineage>
        <taxon>Eukaryota</taxon>
        <taxon>Sar</taxon>
        <taxon>Stramenopiles</taxon>
        <taxon>Ochrophyta</taxon>
        <taxon>Bolidophyceae</taxon>
        <taxon>Parmales</taxon>
        <taxon>Triparmaceae</taxon>
        <taxon>Tetraparma</taxon>
    </lineage>
</organism>
<dbReference type="SUPFAM" id="SSF57863">
    <property type="entry name" value="ArfGap/RecO-like zinc finger"/>
    <property type="match status" value="1"/>
</dbReference>
<dbReference type="Pfam" id="PF00168">
    <property type="entry name" value="C2"/>
    <property type="match status" value="1"/>
</dbReference>
<feature type="region of interest" description="Disordered" evidence="2">
    <location>
        <begin position="134"/>
        <end position="190"/>
    </location>
</feature>
<dbReference type="InterPro" id="IPR038508">
    <property type="entry name" value="ArfGAP_dom_sf"/>
</dbReference>
<dbReference type="PROSITE" id="PS50115">
    <property type="entry name" value="ARFGAP"/>
    <property type="match status" value="1"/>
</dbReference>
<dbReference type="SMART" id="SM00239">
    <property type="entry name" value="C2"/>
    <property type="match status" value="1"/>
</dbReference>
<dbReference type="Gene3D" id="2.60.40.150">
    <property type="entry name" value="C2 domain"/>
    <property type="match status" value="1"/>
</dbReference>
<dbReference type="PANTHER" id="PTHR46220">
    <property type="entry name" value="ADP-RIBOSYLATION FACTOR GTPASE-ACTIVATING PROTEIN AGD12"/>
    <property type="match status" value="1"/>
</dbReference>
<keyword evidence="6" id="KW-1185">Reference proteome</keyword>
<name>A0ABQ6N5X4_9STRA</name>
<reference evidence="5 6" key="1">
    <citation type="journal article" date="2023" name="Commun. Biol.">
        <title>Genome analysis of Parmales, the sister group of diatoms, reveals the evolutionary specialization of diatoms from phago-mixotrophs to photoautotrophs.</title>
        <authorList>
            <person name="Ban H."/>
            <person name="Sato S."/>
            <person name="Yoshikawa S."/>
            <person name="Yamada K."/>
            <person name="Nakamura Y."/>
            <person name="Ichinomiya M."/>
            <person name="Sato N."/>
            <person name="Blanc-Mathieu R."/>
            <person name="Endo H."/>
            <person name="Kuwata A."/>
            <person name="Ogata H."/>
        </authorList>
    </citation>
    <scope>NUCLEOTIDE SEQUENCE [LARGE SCALE GENOMIC DNA]</scope>
</reference>
<evidence type="ECO:0008006" key="7">
    <source>
        <dbReference type="Google" id="ProtNLM"/>
    </source>
</evidence>
<feature type="domain" description="Arf-GAP" evidence="4">
    <location>
        <begin position="224"/>
        <end position="345"/>
    </location>
</feature>
<comment type="caution">
    <text evidence="5">The sequence shown here is derived from an EMBL/GenBank/DDBJ whole genome shotgun (WGS) entry which is preliminary data.</text>
</comment>
<accession>A0ABQ6N5X4</accession>
<evidence type="ECO:0000259" key="4">
    <source>
        <dbReference type="PROSITE" id="PS50115"/>
    </source>
</evidence>
<feature type="compositionally biased region" description="Low complexity" evidence="2">
    <location>
        <begin position="7"/>
        <end position="21"/>
    </location>
</feature>
<sequence>MFHRSSHASSSSAASSSRPSSIGVGGGSVQSKKELLLMILSEPEGVTALKQCFVENQSLRVAWAESEKQEQREALNASVKKSGAGILSKTGKRALNRGGMNRGISFESNEKKAPAKATARKSYFGGLSAMIRDLHASENPPPDGIYSEDAESGGGMPQNESEKSLSTLATNDSSDAGDPPPPPERKLSGDDLNKKAAAYQKQLSTPIAEHTASEAHAELVKSAKDRLHQLLQRGSNRICADCAAHKPTWGSTNLGVFLCTQCAGVHRSLGVHISAMLSAKLDDWTHEQLDVMDAIGNARANEKYEFHVPDSLVKPHAQEDRHYREDYIRAKYERLEFVQKQRRPPRQHEEPYPPAAPTGALDKKGGGGGVPSQVGMVEFIGYINIKLLRGENLLGMGFKGVNEQTNPFVVLQIGNQEVKSRTITNTTDPVWDQELMLCWDGIQDLHLDVFSSDEHMGGATFSLLYLLEQEEGRDDRADSSMSTGMDSVVSACPDLGAIQEDGDEEEGDDEEGGGGGGGGADGRAEGERKPTSSVLLGNHTAGGDRKPSSDGCVYLPLEHRDTAKTGKKTMGVKTKGKRLARGSVFNPRQATGGISLSLKFERLSH</sequence>
<dbReference type="PROSITE" id="PS50004">
    <property type="entry name" value="C2"/>
    <property type="match status" value="1"/>
</dbReference>
<dbReference type="InterPro" id="IPR001164">
    <property type="entry name" value="ArfGAP_dom"/>
</dbReference>
<dbReference type="InterPro" id="IPR035892">
    <property type="entry name" value="C2_domain_sf"/>
</dbReference>
<keyword evidence="1" id="KW-0862">Zinc</keyword>
<feature type="region of interest" description="Disordered" evidence="2">
    <location>
        <begin position="498"/>
        <end position="552"/>
    </location>
</feature>
<dbReference type="SMART" id="SM00105">
    <property type="entry name" value="ArfGap"/>
    <property type="match status" value="1"/>
</dbReference>
<keyword evidence="1" id="KW-0863">Zinc-finger</keyword>
<feature type="region of interest" description="Disordered" evidence="2">
    <location>
        <begin position="338"/>
        <end position="367"/>
    </location>
</feature>
<dbReference type="PANTHER" id="PTHR46220:SF1">
    <property type="entry name" value="ADP-RIBOSYLATION FACTOR GTPASE-ACTIVATING PROTEIN AGD12"/>
    <property type="match status" value="1"/>
</dbReference>
<dbReference type="EMBL" id="BRYB01002179">
    <property type="protein sequence ID" value="GMI40796.1"/>
    <property type="molecule type" value="Genomic_DNA"/>
</dbReference>
<feature type="region of interest" description="Disordered" evidence="2">
    <location>
        <begin position="1"/>
        <end position="28"/>
    </location>
</feature>
<dbReference type="InterPro" id="IPR000008">
    <property type="entry name" value="C2_dom"/>
</dbReference>
<protein>
    <recommendedName>
        <fullName evidence="7">Arf-GAP domain-containing protein</fullName>
    </recommendedName>
</protein>
<dbReference type="PRINTS" id="PR00405">
    <property type="entry name" value="REVINTRACTNG"/>
</dbReference>
<feature type="compositionally biased region" description="Polar residues" evidence="2">
    <location>
        <begin position="164"/>
        <end position="174"/>
    </location>
</feature>
<evidence type="ECO:0000313" key="6">
    <source>
        <dbReference type="Proteomes" id="UP001165060"/>
    </source>
</evidence>
<dbReference type="SUPFAM" id="SSF49562">
    <property type="entry name" value="C2 domain (Calcium/lipid-binding domain, CaLB)"/>
    <property type="match status" value="1"/>
</dbReference>
<evidence type="ECO:0000256" key="2">
    <source>
        <dbReference type="SAM" id="MobiDB-lite"/>
    </source>
</evidence>
<dbReference type="Proteomes" id="UP001165060">
    <property type="component" value="Unassembled WGS sequence"/>
</dbReference>
<feature type="compositionally biased region" description="Acidic residues" evidence="2">
    <location>
        <begin position="500"/>
        <end position="512"/>
    </location>
</feature>
<evidence type="ECO:0000259" key="3">
    <source>
        <dbReference type="PROSITE" id="PS50004"/>
    </source>
</evidence>